<evidence type="ECO:0000256" key="1">
    <source>
        <dbReference type="SAM" id="MobiDB-lite"/>
    </source>
</evidence>
<evidence type="ECO:0000256" key="2">
    <source>
        <dbReference type="SAM" id="Phobius"/>
    </source>
</evidence>
<feature type="compositionally biased region" description="Polar residues" evidence="1">
    <location>
        <begin position="7"/>
        <end position="23"/>
    </location>
</feature>
<reference evidence="3" key="1">
    <citation type="submission" date="2018-02" db="EMBL/GenBank/DDBJ databases">
        <title>Rhizophora mucronata_Transcriptome.</title>
        <authorList>
            <person name="Meera S.P."/>
            <person name="Sreeshan A."/>
            <person name="Augustine A."/>
        </authorList>
    </citation>
    <scope>NUCLEOTIDE SEQUENCE</scope>
    <source>
        <tissue evidence="3">Leaf</tissue>
    </source>
</reference>
<sequence length="66" mass="7628">MHEILKTTFTTPRSIPSQNKQPSKHSSACALLCFGVAETTSFLLLFFLSIVFYFFLSFPFLSFFFF</sequence>
<organism evidence="3">
    <name type="scientific">Rhizophora mucronata</name>
    <name type="common">Asiatic mangrove</name>
    <dbReference type="NCBI Taxonomy" id="61149"/>
    <lineage>
        <taxon>Eukaryota</taxon>
        <taxon>Viridiplantae</taxon>
        <taxon>Streptophyta</taxon>
        <taxon>Embryophyta</taxon>
        <taxon>Tracheophyta</taxon>
        <taxon>Spermatophyta</taxon>
        <taxon>Magnoliopsida</taxon>
        <taxon>eudicotyledons</taxon>
        <taxon>Gunneridae</taxon>
        <taxon>Pentapetalae</taxon>
        <taxon>rosids</taxon>
        <taxon>fabids</taxon>
        <taxon>Malpighiales</taxon>
        <taxon>Rhizophoraceae</taxon>
        <taxon>Rhizophora</taxon>
    </lineage>
</organism>
<keyword evidence="2" id="KW-1133">Transmembrane helix</keyword>
<keyword evidence="2" id="KW-0812">Transmembrane</keyword>
<evidence type="ECO:0000313" key="3">
    <source>
        <dbReference type="EMBL" id="MBX21308.1"/>
    </source>
</evidence>
<name>A0A2P2LTK2_RHIMU</name>
<keyword evidence="2" id="KW-0472">Membrane</keyword>
<proteinExistence type="predicted"/>
<dbReference type="AlphaFoldDB" id="A0A2P2LTK2"/>
<protein>
    <submittedName>
        <fullName evidence="3">Uncharacterized protein</fullName>
    </submittedName>
</protein>
<accession>A0A2P2LTK2</accession>
<feature type="region of interest" description="Disordered" evidence="1">
    <location>
        <begin position="1"/>
        <end position="23"/>
    </location>
</feature>
<dbReference type="EMBL" id="GGEC01040824">
    <property type="protein sequence ID" value="MBX21308.1"/>
    <property type="molecule type" value="Transcribed_RNA"/>
</dbReference>
<feature type="transmembrane region" description="Helical" evidence="2">
    <location>
        <begin position="42"/>
        <end position="65"/>
    </location>
</feature>